<dbReference type="EMBL" id="CP114029">
    <property type="protein sequence ID" value="WAP70108.1"/>
    <property type="molecule type" value="Genomic_DNA"/>
</dbReference>
<dbReference type="Pfam" id="PF13579">
    <property type="entry name" value="Glyco_trans_4_4"/>
    <property type="match status" value="1"/>
</dbReference>
<evidence type="ECO:0000313" key="6">
    <source>
        <dbReference type="EMBL" id="WAP70108.1"/>
    </source>
</evidence>
<gene>
    <name evidence="6" type="ORF">OH818_08235</name>
</gene>
<dbReference type="InterPro" id="IPR011990">
    <property type="entry name" value="TPR-like_helical_dom_sf"/>
</dbReference>
<organism evidence="6 7">
    <name type="scientific">Jiella pelagia</name>
    <dbReference type="NCBI Taxonomy" id="2986949"/>
    <lineage>
        <taxon>Bacteria</taxon>
        <taxon>Pseudomonadati</taxon>
        <taxon>Pseudomonadota</taxon>
        <taxon>Alphaproteobacteria</taxon>
        <taxon>Hyphomicrobiales</taxon>
        <taxon>Aurantimonadaceae</taxon>
        <taxon>Jiella</taxon>
    </lineage>
</organism>
<feature type="region of interest" description="Disordered" evidence="2">
    <location>
        <begin position="1280"/>
        <end position="1312"/>
    </location>
</feature>
<dbReference type="Gene3D" id="3.40.50.2000">
    <property type="entry name" value="Glycogen Phosphorylase B"/>
    <property type="match status" value="3"/>
</dbReference>
<dbReference type="RefSeq" id="WP_268882561.1">
    <property type="nucleotide sequence ID" value="NZ_CP114029.1"/>
</dbReference>
<evidence type="ECO:0000259" key="4">
    <source>
        <dbReference type="Pfam" id="PF13524"/>
    </source>
</evidence>
<dbReference type="Gene3D" id="1.25.40.10">
    <property type="entry name" value="Tetratricopeptide repeat domain"/>
    <property type="match status" value="2"/>
</dbReference>
<dbReference type="SMART" id="SM00028">
    <property type="entry name" value="TPR"/>
    <property type="match status" value="5"/>
</dbReference>
<dbReference type="Pfam" id="PF13524">
    <property type="entry name" value="Glyco_trans_1_2"/>
    <property type="match status" value="1"/>
</dbReference>
<feature type="domain" description="Spore protein YkvP/CgeB glycosyl transferase-like" evidence="4">
    <location>
        <begin position="729"/>
        <end position="865"/>
    </location>
</feature>
<protein>
    <submittedName>
        <fullName evidence="6">Glycosyltransferase</fullName>
        <ecNumber evidence="6">2.4.-.-</ecNumber>
    </submittedName>
</protein>
<dbReference type="Proteomes" id="UP001164020">
    <property type="component" value="Chromosome"/>
</dbReference>
<feature type="domain" description="Glycosyl transferase family 1" evidence="3">
    <location>
        <begin position="1098"/>
        <end position="1245"/>
    </location>
</feature>
<dbReference type="SUPFAM" id="SSF48452">
    <property type="entry name" value="TPR-like"/>
    <property type="match status" value="1"/>
</dbReference>
<keyword evidence="6" id="KW-0328">Glycosyltransferase</keyword>
<dbReference type="GO" id="GO:0016757">
    <property type="term" value="F:glycosyltransferase activity"/>
    <property type="evidence" value="ECO:0007669"/>
    <property type="project" value="UniProtKB-KW"/>
</dbReference>
<dbReference type="Pfam" id="PF13432">
    <property type="entry name" value="TPR_16"/>
    <property type="match status" value="2"/>
</dbReference>
<evidence type="ECO:0000256" key="1">
    <source>
        <dbReference type="PROSITE-ProRule" id="PRU00339"/>
    </source>
</evidence>
<dbReference type="InterPro" id="IPR028098">
    <property type="entry name" value="Glyco_trans_4-like_N"/>
</dbReference>
<keyword evidence="7" id="KW-1185">Reference proteome</keyword>
<dbReference type="InterPro" id="IPR019734">
    <property type="entry name" value="TPR_rpt"/>
</dbReference>
<dbReference type="PROSITE" id="PS50005">
    <property type="entry name" value="TPR"/>
    <property type="match status" value="1"/>
</dbReference>
<dbReference type="PANTHER" id="PTHR12526">
    <property type="entry name" value="GLYCOSYLTRANSFERASE"/>
    <property type="match status" value="1"/>
</dbReference>
<evidence type="ECO:0000259" key="5">
    <source>
        <dbReference type="Pfam" id="PF13579"/>
    </source>
</evidence>
<keyword evidence="1" id="KW-0802">TPR repeat</keyword>
<reference evidence="6" key="1">
    <citation type="submission" date="2022-12" db="EMBL/GenBank/DDBJ databases">
        <title>Jiella pelagia sp. nov., isolated from phosphonate enriched culture of Northwest Pacific surface seawater.</title>
        <authorList>
            <person name="Shin D.Y."/>
            <person name="Hwang C.Y."/>
        </authorList>
    </citation>
    <scope>NUCLEOTIDE SEQUENCE</scope>
    <source>
        <strain evidence="6">HL-NP1</strain>
    </source>
</reference>
<dbReference type="Pfam" id="PF00534">
    <property type="entry name" value="Glycos_transf_1"/>
    <property type="match status" value="1"/>
</dbReference>
<keyword evidence="6" id="KW-0808">Transferase</keyword>
<sequence>MTKGSSSSFDRLLRPFLQREDGSGEQRANGEWGALSKTATLLSGARSLIKAGDKANAERRWHDAQKAYGEALRRNPKLETVWVQYGHSLKEQGFASRAEEAYREALKLRGDKADTHLQLGHVLKIQGKRTEAIAAYRESHMIDPSVHHAAEELQGMAAPLPSDEEIGQYHRERHGSNGSFKQPLLLAAPSSDRPKGPLEQYLVANDLSPALLSKFDAEYYHYSTKSLRSRQKSFDKEAALRHFVSAGIANLAAIREGYEFEPEFYVETYAKEVTSPAPSDIYRHYLGQGIEASHWPNRRLWLESLLGPGVRGLPSLDLPSFAGSDSVARYVDRFGLLMNEVIVSNATPVAIERRHAPLLVLVADRLVLEGKDDQALIAYQKILRLVPDFGPALRHYADCLLRRKCYLEAAEVYKRLTQSSDANIWTYINLSHCVEQVGDQFAALRALKNGIDRFPADLGLRRRFHDLAPRFLTSSWLLANAEASDGRLADGQARIEAECASVHALLKAETAAEKRYVRSVALVGNFDLPQCRFYRIDQKIEQLKAAGFVVEVFNFKDNIEGFLEKVHCFDAVIFFRVPAYYEMIRAIDKAREVGCATFYEVDDLIFDEEFFPPPLESYDNQITQKEHDGLALGVPLFRSALRCCENALVSTKPLIQYVHGVADADMPAYVHANALHSPHAQHVGHSSGSQAKQQVTIFYGSGTKAHKQDFQELVEPALVAMARKYGDKVSIVLAGYMTPGKKLREYDDNLVMLPPVWDVHQYWSTLSAADINLAVLKPAPTTDVKSEIKWLEAAMLGIPSVVSDTALYKDLIEDGVDGIIARTTKDWTEALDRLIRDTELRTSIGAKAREKALKEYSVPAMAKNITSIIRSASLPAPDTRKRVLIVNVYYPPQALGGATRVVHDNVRHFAAHHRDEFAFEIFCSIEGGSEAYKVASHAADGIRVVGVTTPDLPDIDRIAYDEKMAKVFSDYLDICQPDMIHFHCIQRLTAAVVLEARRRGIPYVITAHDGWWISDEQFLLGRDDKIDLYDHGNPASQLGRIPAEQFAARMQLRECLLGAEKVMGVSEAFAEVYREAGVHNAVAVPNGGSEIKPSPRIPSPDGKVRLGFIGGLARHKGYHLIQRALLSGEYKNLRFVFIDHAMSVGTRRRGRLGTTELDIRPKVPQSKVADLYAEFDVLVAPSVWPEAYGLVTREALMCGCWVIASDRGAVGEDVIDGENGFKIEVSSLEGLMKALQQIDNDPERYLKSPELKGGMRQASEQAEDLIGIYREILAQRSGTGADDLEQQMKAAPEPASEISSIDANRLREAMSD</sequence>
<dbReference type="InterPro" id="IPR055259">
    <property type="entry name" value="YkvP/CgeB_Glyco_trans-like"/>
</dbReference>
<proteinExistence type="predicted"/>
<evidence type="ECO:0000256" key="2">
    <source>
        <dbReference type="SAM" id="MobiDB-lite"/>
    </source>
</evidence>
<dbReference type="CDD" id="cd03823">
    <property type="entry name" value="GT4_ExpE7-like"/>
    <property type="match status" value="1"/>
</dbReference>
<feature type="repeat" description="TPR" evidence="1">
    <location>
        <begin position="113"/>
        <end position="146"/>
    </location>
</feature>
<evidence type="ECO:0000313" key="7">
    <source>
        <dbReference type="Proteomes" id="UP001164020"/>
    </source>
</evidence>
<feature type="domain" description="Glycosyltransferase subfamily 4-like N-terminal" evidence="5">
    <location>
        <begin position="896"/>
        <end position="1087"/>
    </location>
</feature>
<evidence type="ECO:0000259" key="3">
    <source>
        <dbReference type="Pfam" id="PF00534"/>
    </source>
</evidence>
<dbReference type="InterPro" id="IPR001296">
    <property type="entry name" value="Glyco_trans_1"/>
</dbReference>
<name>A0ABY7C5Q6_9HYPH</name>
<dbReference type="SUPFAM" id="SSF53756">
    <property type="entry name" value="UDP-Glycosyltransferase/glycogen phosphorylase"/>
    <property type="match status" value="2"/>
</dbReference>
<accession>A0ABY7C5Q6</accession>
<dbReference type="EC" id="2.4.-.-" evidence="6"/>